<name>A0ABP1QK11_9HEXA</name>
<feature type="region of interest" description="Disordered" evidence="1">
    <location>
        <begin position="118"/>
        <end position="158"/>
    </location>
</feature>
<feature type="signal peptide" evidence="2">
    <location>
        <begin position="1"/>
        <end position="15"/>
    </location>
</feature>
<keyword evidence="4" id="KW-1185">Reference proteome</keyword>
<feature type="compositionally biased region" description="Polar residues" evidence="1">
    <location>
        <begin position="137"/>
        <end position="156"/>
    </location>
</feature>
<evidence type="ECO:0000313" key="4">
    <source>
        <dbReference type="Proteomes" id="UP001642540"/>
    </source>
</evidence>
<evidence type="ECO:0000313" key="3">
    <source>
        <dbReference type="EMBL" id="CAL8105740.1"/>
    </source>
</evidence>
<evidence type="ECO:0000256" key="2">
    <source>
        <dbReference type="SAM" id="SignalP"/>
    </source>
</evidence>
<keyword evidence="2" id="KW-0732">Signal</keyword>
<reference evidence="3 4" key="1">
    <citation type="submission" date="2024-08" db="EMBL/GenBank/DDBJ databases">
        <authorList>
            <person name="Cucini C."/>
            <person name="Frati F."/>
        </authorList>
    </citation>
    <scope>NUCLEOTIDE SEQUENCE [LARGE SCALE GENOMIC DNA]</scope>
</reference>
<dbReference type="Proteomes" id="UP001642540">
    <property type="component" value="Unassembled WGS sequence"/>
</dbReference>
<feature type="compositionally biased region" description="Polar residues" evidence="1">
    <location>
        <begin position="66"/>
        <end position="76"/>
    </location>
</feature>
<accession>A0ABP1QK11</accession>
<evidence type="ECO:0000256" key="1">
    <source>
        <dbReference type="SAM" id="MobiDB-lite"/>
    </source>
</evidence>
<feature type="region of interest" description="Disordered" evidence="1">
    <location>
        <begin position="188"/>
        <end position="207"/>
    </location>
</feature>
<protein>
    <submittedName>
        <fullName evidence="3">Uncharacterized protein</fullName>
    </submittedName>
</protein>
<dbReference type="EMBL" id="CAXLJM020000036">
    <property type="protein sequence ID" value="CAL8105740.1"/>
    <property type="molecule type" value="Genomic_DNA"/>
</dbReference>
<sequence>MIYLLIILGVMSVGGAPAGLLPEALDGQLEYPTGKALVSNIVAVISPQSKAQSMTKLETDRILDPTLSTSSGQQSVRENRGNEKSENSTNTVTTSAIVESTGVHHTTPKPITKSVALATSKPQQTTVQPPHKIGTIASPNKNGTKTGKKPSTTVSPLKTPHKTITFITTTLSPPKPTKQIERHHHHRNVHPGIFPDPSKYTHKTKQT</sequence>
<gene>
    <name evidence="3" type="ORF">ODALV1_LOCUS12170</name>
</gene>
<feature type="chain" id="PRO_5045588439" evidence="2">
    <location>
        <begin position="16"/>
        <end position="207"/>
    </location>
</feature>
<proteinExistence type="predicted"/>
<organism evidence="3 4">
    <name type="scientific">Orchesella dallaii</name>
    <dbReference type="NCBI Taxonomy" id="48710"/>
    <lineage>
        <taxon>Eukaryota</taxon>
        <taxon>Metazoa</taxon>
        <taxon>Ecdysozoa</taxon>
        <taxon>Arthropoda</taxon>
        <taxon>Hexapoda</taxon>
        <taxon>Collembola</taxon>
        <taxon>Entomobryomorpha</taxon>
        <taxon>Entomobryoidea</taxon>
        <taxon>Orchesellidae</taxon>
        <taxon>Orchesellinae</taxon>
        <taxon>Orchesella</taxon>
    </lineage>
</organism>
<feature type="region of interest" description="Disordered" evidence="1">
    <location>
        <begin position="49"/>
        <end position="93"/>
    </location>
</feature>
<comment type="caution">
    <text evidence="3">The sequence shown here is derived from an EMBL/GenBank/DDBJ whole genome shotgun (WGS) entry which is preliminary data.</text>
</comment>
<feature type="compositionally biased region" description="Basic and acidic residues" evidence="1">
    <location>
        <begin position="77"/>
        <end position="86"/>
    </location>
</feature>